<name>A0AAV6YPL1_ENGPU</name>
<dbReference type="Proteomes" id="UP000824782">
    <property type="component" value="Unassembled WGS sequence"/>
</dbReference>
<keyword evidence="2" id="KW-1185">Reference proteome</keyword>
<reference evidence="1" key="1">
    <citation type="thesis" date="2020" institute="ProQuest LLC" country="789 East Eisenhower Parkway, Ann Arbor, MI, USA">
        <title>Comparative Genomics and Chromosome Evolution.</title>
        <authorList>
            <person name="Mudd A.B."/>
        </authorList>
    </citation>
    <scope>NUCLEOTIDE SEQUENCE</scope>
    <source>
        <strain evidence="1">237g6f4</strain>
        <tissue evidence="1">Blood</tissue>
    </source>
</reference>
<evidence type="ECO:0000313" key="2">
    <source>
        <dbReference type="Proteomes" id="UP000824782"/>
    </source>
</evidence>
<comment type="caution">
    <text evidence="1">The sequence shown here is derived from an EMBL/GenBank/DDBJ whole genome shotgun (WGS) entry which is preliminary data.</text>
</comment>
<protein>
    <submittedName>
        <fullName evidence="1">Uncharacterized protein</fullName>
    </submittedName>
</protein>
<accession>A0AAV6YPL1</accession>
<dbReference type="EMBL" id="WNYA01053272">
    <property type="protein sequence ID" value="KAG8535958.1"/>
    <property type="molecule type" value="Genomic_DNA"/>
</dbReference>
<evidence type="ECO:0000313" key="1">
    <source>
        <dbReference type="EMBL" id="KAG8535958.1"/>
    </source>
</evidence>
<gene>
    <name evidence="1" type="ORF">GDO81_027398</name>
</gene>
<sequence>NLQKRSGGHCSAEFSRSLESLGVRPSRIPVRRGALLHSQSLLHVANERDSPILRVWKYTSEQGLKNVTLTDLAAVTSSLTVCSVPLHRSKVDEPLYICDQTQELNKQSFPAVSPESAHLSPYQGILSFCAEG</sequence>
<feature type="non-terminal residue" evidence="1">
    <location>
        <position position="1"/>
    </location>
</feature>
<organism evidence="1 2">
    <name type="scientific">Engystomops pustulosus</name>
    <name type="common">Tungara frog</name>
    <name type="synonym">Physalaemus pustulosus</name>
    <dbReference type="NCBI Taxonomy" id="76066"/>
    <lineage>
        <taxon>Eukaryota</taxon>
        <taxon>Metazoa</taxon>
        <taxon>Chordata</taxon>
        <taxon>Craniata</taxon>
        <taxon>Vertebrata</taxon>
        <taxon>Euteleostomi</taxon>
        <taxon>Amphibia</taxon>
        <taxon>Batrachia</taxon>
        <taxon>Anura</taxon>
        <taxon>Neobatrachia</taxon>
        <taxon>Hyloidea</taxon>
        <taxon>Leptodactylidae</taxon>
        <taxon>Leiuperinae</taxon>
        <taxon>Engystomops</taxon>
    </lineage>
</organism>
<proteinExistence type="predicted"/>
<dbReference type="AlphaFoldDB" id="A0AAV6YPL1"/>